<dbReference type="Gene3D" id="1.10.510.10">
    <property type="entry name" value="Transferase(Phosphotransferase) domain 1"/>
    <property type="match status" value="1"/>
</dbReference>
<keyword evidence="3" id="KW-1185">Reference proteome</keyword>
<dbReference type="OrthoDB" id="310217at2759"/>
<sequence length="399" mass="44188">MPSMTAQFDFSANINHTRSNSYSSYASSVSDSHSEPESTHTTSSTSSTSSTGRSASHGFKKVLHKRTNTHVHQLSISASTSIPTPPTHTHPYIQRLLDVKTRSDSTSLYYEHSNLGTITDLITESKSHYGKIEEGFIWDLFMQLSAALVWIHSGGEGGKWGVRRRWDLRVRGGGKKEGKATVTAGVGITGSTVFLHKLPSGRVISRLSRPASESQPKKADSKMDVYELAATIKSLCTLNTSASTLIPPYYSARLASLIKRCLSTNPAARLSAHDVYIETVKAILERKCLSSGRSHTDAKKVEEWMMSIVDWDSTKSSRSSKEVDSKTGKPVREKNLMEWAVEVKCDEISEMIAEVMARENEIEEERRKFTEGKTRGSCGQVEPVYGKGQGFARRVVRMM</sequence>
<name>A0A3N4III7_ASCIM</name>
<accession>A0A3N4III7</accession>
<feature type="region of interest" description="Disordered" evidence="1">
    <location>
        <begin position="21"/>
        <end position="58"/>
    </location>
</feature>
<evidence type="ECO:0000313" key="3">
    <source>
        <dbReference type="Proteomes" id="UP000275078"/>
    </source>
</evidence>
<proteinExistence type="predicted"/>
<organism evidence="2 3">
    <name type="scientific">Ascobolus immersus RN42</name>
    <dbReference type="NCBI Taxonomy" id="1160509"/>
    <lineage>
        <taxon>Eukaryota</taxon>
        <taxon>Fungi</taxon>
        <taxon>Dikarya</taxon>
        <taxon>Ascomycota</taxon>
        <taxon>Pezizomycotina</taxon>
        <taxon>Pezizomycetes</taxon>
        <taxon>Pezizales</taxon>
        <taxon>Ascobolaceae</taxon>
        <taxon>Ascobolus</taxon>
    </lineage>
</organism>
<feature type="compositionally biased region" description="Low complexity" evidence="1">
    <location>
        <begin position="39"/>
        <end position="57"/>
    </location>
</feature>
<evidence type="ECO:0000256" key="1">
    <source>
        <dbReference type="SAM" id="MobiDB-lite"/>
    </source>
</evidence>
<evidence type="ECO:0000313" key="2">
    <source>
        <dbReference type="EMBL" id="RPA83991.1"/>
    </source>
</evidence>
<dbReference type="AlphaFoldDB" id="A0A3N4III7"/>
<feature type="compositionally biased region" description="Low complexity" evidence="1">
    <location>
        <begin position="21"/>
        <end position="31"/>
    </location>
</feature>
<reference evidence="2 3" key="1">
    <citation type="journal article" date="2018" name="Nat. Ecol. Evol.">
        <title>Pezizomycetes genomes reveal the molecular basis of ectomycorrhizal truffle lifestyle.</title>
        <authorList>
            <person name="Murat C."/>
            <person name="Payen T."/>
            <person name="Noel B."/>
            <person name="Kuo A."/>
            <person name="Morin E."/>
            <person name="Chen J."/>
            <person name="Kohler A."/>
            <person name="Krizsan K."/>
            <person name="Balestrini R."/>
            <person name="Da Silva C."/>
            <person name="Montanini B."/>
            <person name="Hainaut M."/>
            <person name="Levati E."/>
            <person name="Barry K.W."/>
            <person name="Belfiori B."/>
            <person name="Cichocki N."/>
            <person name="Clum A."/>
            <person name="Dockter R.B."/>
            <person name="Fauchery L."/>
            <person name="Guy J."/>
            <person name="Iotti M."/>
            <person name="Le Tacon F."/>
            <person name="Lindquist E.A."/>
            <person name="Lipzen A."/>
            <person name="Malagnac F."/>
            <person name="Mello A."/>
            <person name="Molinier V."/>
            <person name="Miyauchi S."/>
            <person name="Poulain J."/>
            <person name="Riccioni C."/>
            <person name="Rubini A."/>
            <person name="Sitrit Y."/>
            <person name="Splivallo R."/>
            <person name="Traeger S."/>
            <person name="Wang M."/>
            <person name="Zifcakova L."/>
            <person name="Wipf D."/>
            <person name="Zambonelli A."/>
            <person name="Paolocci F."/>
            <person name="Nowrousian M."/>
            <person name="Ottonello S."/>
            <person name="Baldrian P."/>
            <person name="Spatafora J.W."/>
            <person name="Henrissat B."/>
            <person name="Nagy L.G."/>
            <person name="Aury J.M."/>
            <person name="Wincker P."/>
            <person name="Grigoriev I.V."/>
            <person name="Bonfante P."/>
            <person name="Martin F.M."/>
        </authorList>
    </citation>
    <scope>NUCLEOTIDE SEQUENCE [LARGE SCALE GENOMIC DNA]</scope>
    <source>
        <strain evidence="2 3">RN42</strain>
    </source>
</reference>
<dbReference type="InterPro" id="IPR011009">
    <property type="entry name" value="Kinase-like_dom_sf"/>
</dbReference>
<evidence type="ECO:0008006" key="4">
    <source>
        <dbReference type="Google" id="ProtNLM"/>
    </source>
</evidence>
<dbReference type="Proteomes" id="UP000275078">
    <property type="component" value="Unassembled WGS sequence"/>
</dbReference>
<protein>
    <recommendedName>
        <fullName evidence="4">Protein kinase domain-containing protein</fullName>
    </recommendedName>
</protein>
<dbReference type="SUPFAM" id="SSF56112">
    <property type="entry name" value="Protein kinase-like (PK-like)"/>
    <property type="match status" value="2"/>
</dbReference>
<dbReference type="EMBL" id="ML119661">
    <property type="protein sequence ID" value="RPA83991.1"/>
    <property type="molecule type" value="Genomic_DNA"/>
</dbReference>
<gene>
    <name evidence="2" type="ORF">BJ508DRAFT_374604</name>
</gene>